<dbReference type="Pfam" id="PF13560">
    <property type="entry name" value="HTH_31"/>
    <property type="match status" value="1"/>
</dbReference>
<organism evidence="2 3">
    <name type="scientific">Prauserella halophila</name>
    <dbReference type="NCBI Taxonomy" id="185641"/>
    <lineage>
        <taxon>Bacteria</taxon>
        <taxon>Bacillati</taxon>
        <taxon>Actinomycetota</taxon>
        <taxon>Actinomycetes</taxon>
        <taxon>Pseudonocardiales</taxon>
        <taxon>Pseudonocardiaceae</taxon>
        <taxon>Prauserella</taxon>
    </lineage>
</organism>
<sequence>MALADTLRNLRERVGFRTGKEFAAHIGWVASKVSHVENGRTLPSDADLAAWAAAVDADADTLTSLRDEARELRLDRDRWKRRLRHGHATVQRGTAVSERAASHITMVEFFLVPGLVQTPDYARRVFEIAAAMVDSPDDADTAVRERVRRQDVLYDPSRTVEILVSEAALRNPICSPEAMRGQLDRLTNLAGLGHVRLGVIPLDVQLPTITLHGYTILDDAVTVEVNHTDVTATDPDDVALYRSITDQLWGVAAEGDAARRVLTRVASDLPSE</sequence>
<proteinExistence type="predicted"/>
<accession>A0ABP4HB34</accession>
<comment type="caution">
    <text evidence="2">The sequence shown here is derived from an EMBL/GenBank/DDBJ whole genome shotgun (WGS) entry which is preliminary data.</text>
</comment>
<feature type="domain" description="HTH cro/C1-type" evidence="1">
    <location>
        <begin position="6"/>
        <end position="62"/>
    </location>
</feature>
<evidence type="ECO:0000259" key="1">
    <source>
        <dbReference type="SMART" id="SM00530"/>
    </source>
</evidence>
<evidence type="ECO:0000313" key="3">
    <source>
        <dbReference type="Proteomes" id="UP001500653"/>
    </source>
</evidence>
<protein>
    <submittedName>
        <fullName evidence="2">Helix-turn-helix transcriptional regulator</fullName>
    </submittedName>
</protein>
<keyword evidence="3" id="KW-1185">Reference proteome</keyword>
<dbReference type="InterPro" id="IPR010982">
    <property type="entry name" value="Lambda_DNA-bd_dom_sf"/>
</dbReference>
<dbReference type="EMBL" id="BAAALN010000019">
    <property type="protein sequence ID" value="GAA1252997.1"/>
    <property type="molecule type" value="Genomic_DNA"/>
</dbReference>
<dbReference type="SUPFAM" id="SSF47413">
    <property type="entry name" value="lambda repressor-like DNA-binding domains"/>
    <property type="match status" value="1"/>
</dbReference>
<dbReference type="InterPro" id="IPR001387">
    <property type="entry name" value="Cro/C1-type_HTH"/>
</dbReference>
<dbReference type="Proteomes" id="UP001500653">
    <property type="component" value="Unassembled WGS sequence"/>
</dbReference>
<dbReference type="SMART" id="SM00530">
    <property type="entry name" value="HTH_XRE"/>
    <property type="match status" value="1"/>
</dbReference>
<reference evidence="3" key="1">
    <citation type="journal article" date="2019" name="Int. J. Syst. Evol. Microbiol.">
        <title>The Global Catalogue of Microorganisms (GCM) 10K type strain sequencing project: providing services to taxonomists for standard genome sequencing and annotation.</title>
        <authorList>
            <consortium name="The Broad Institute Genomics Platform"/>
            <consortium name="The Broad Institute Genome Sequencing Center for Infectious Disease"/>
            <person name="Wu L."/>
            <person name="Ma J."/>
        </authorList>
    </citation>
    <scope>NUCLEOTIDE SEQUENCE [LARGE SCALE GENOMIC DNA]</scope>
    <source>
        <strain evidence="3">JCM 13023</strain>
    </source>
</reference>
<dbReference type="InterPro" id="IPR043917">
    <property type="entry name" value="DUF5753"/>
</dbReference>
<evidence type="ECO:0000313" key="2">
    <source>
        <dbReference type="EMBL" id="GAA1252997.1"/>
    </source>
</evidence>
<dbReference type="Gene3D" id="1.10.260.40">
    <property type="entry name" value="lambda repressor-like DNA-binding domains"/>
    <property type="match status" value="1"/>
</dbReference>
<name>A0ABP4HB34_9PSEU</name>
<gene>
    <name evidence="2" type="ORF">GCM10009676_45000</name>
</gene>
<dbReference type="Pfam" id="PF19054">
    <property type="entry name" value="DUF5753"/>
    <property type="match status" value="1"/>
</dbReference>
<dbReference type="CDD" id="cd00093">
    <property type="entry name" value="HTH_XRE"/>
    <property type="match status" value="1"/>
</dbReference>